<gene>
    <name evidence="2" type="ORF">ENR64_11935</name>
</gene>
<feature type="transmembrane region" description="Helical" evidence="1">
    <location>
        <begin position="36"/>
        <end position="56"/>
    </location>
</feature>
<dbReference type="EMBL" id="DSRU01000171">
    <property type="protein sequence ID" value="HFM98442.1"/>
    <property type="molecule type" value="Genomic_DNA"/>
</dbReference>
<evidence type="ECO:0000313" key="2">
    <source>
        <dbReference type="EMBL" id="HFM98442.1"/>
    </source>
</evidence>
<protein>
    <submittedName>
        <fullName evidence="2">Uncharacterized protein</fullName>
    </submittedName>
</protein>
<sequence>MNKVPNHLPKSIDSGWSLQLYSGDRRLLCSLYPSHGWVFLAGICLGFLMAFISFGAQLKSPSSPSLSTPMEAPLNID</sequence>
<dbReference type="AlphaFoldDB" id="A0A7C3KG31"/>
<proteinExistence type="predicted"/>
<name>A0A7C3KG31_9CYAN</name>
<organism evidence="2">
    <name type="scientific">Oscillatoriales cyanobacterium SpSt-418</name>
    <dbReference type="NCBI Taxonomy" id="2282169"/>
    <lineage>
        <taxon>Bacteria</taxon>
        <taxon>Bacillati</taxon>
        <taxon>Cyanobacteriota</taxon>
        <taxon>Cyanophyceae</taxon>
        <taxon>Oscillatoriophycideae</taxon>
        <taxon>Oscillatoriales</taxon>
    </lineage>
</organism>
<accession>A0A7C3KG31</accession>
<evidence type="ECO:0000256" key="1">
    <source>
        <dbReference type="SAM" id="Phobius"/>
    </source>
</evidence>
<keyword evidence="1" id="KW-0472">Membrane</keyword>
<reference evidence="2" key="1">
    <citation type="journal article" date="2020" name="mSystems">
        <title>Genome- and Community-Level Interaction Insights into Carbon Utilization and Element Cycling Functions of Hydrothermarchaeota in Hydrothermal Sediment.</title>
        <authorList>
            <person name="Zhou Z."/>
            <person name="Liu Y."/>
            <person name="Xu W."/>
            <person name="Pan J."/>
            <person name="Luo Z.H."/>
            <person name="Li M."/>
        </authorList>
    </citation>
    <scope>NUCLEOTIDE SEQUENCE [LARGE SCALE GENOMIC DNA]</scope>
    <source>
        <strain evidence="2">SpSt-418</strain>
    </source>
</reference>
<keyword evidence="1" id="KW-0812">Transmembrane</keyword>
<keyword evidence="1" id="KW-1133">Transmembrane helix</keyword>
<comment type="caution">
    <text evidence="2">The sequence shown here is derived from an EMBL/GenBank/DDBJ whole genome shotgun (WGS) entry which is preliminary data.</text>
</comment>